<sequence>MKSATFQAYIRSVLPSDTIDSNLRTLPDSCILLLDDGLSDLKEYSLSKRVLLRCLSGLIKAPLLWYEVKNFLLNRLVIVTPGFPTSNIRCVHDLNFYPRGAKGETECASVTDVYCSTIAPCLWNLYNLQSDSMGPLQDSMLTSPEPRRSSVPPSFVQSTPLVSSSSLKRRASSPLNNSVDLFE</sequence>
<dbReference type="Proteomes" id="UP000316759">
    <property type="component" value="Unassembled WGS sequence"/>
</dbReference>
<organism evidence="2 3">
    <name type="scientific">Fasciola gigantica</name>
    <name type="common">Giant liver fluke</name>
    <dbReference type="NCBI Taxonomy" id="46835"/>
    <lineage>
        <taxon>Eukaryota</taxon>
        <taxon>Metazoa</taxon>
        <taxon>Spiralia</taxon>
        <taxon>Lophotrochozoa</taxon>
        <taxon>Platyhelminthes</taxon>
        <taxon>Trematoda</taxon>
        <taxon>Digenea</taxon>
        <taxon>Plagiorchiida</taxon>
        <taxon>Echinostomata</taxon>
        <taxon>Echinostomatoidea</taxon>
        <taxon>Fasciolidae</taxon>
        <taxon>Fasciola</taxon>
    </lineage>
</organism>
<reference evidence="2 3" key="1">
    <citation type="submission" date="2019-04" db="EMBL/GenBank/DDBJ databases">
        <title>Annotation for the trematode Fasciola gigantica.</title>
        <authorList>
            <person name="Choi Y.-J."/>
        </authorList>
    </citation>
    <scope>NUCLEOTIDE SEQUENCE [LARGE SCALE GENOMIC DNA]</scope>
    <source>
        <strain evidence="2">Uganda_cow_1</strain>
    </source>
</reference>
<feature type="region of interest" description="Disordered" evidence="1">
    <location>
        <begin position="137"/>
        <end position="183"/>
    </location>
</feature>
<gene>
    <name evidence="2" type="ORF">FGIG_08841</name>
</gene>
<comment type="caution">
    <text evidence="2">The sequence shown here is derived from an EMBL/GenBank/DDBJ whole genome shotgun (WGS) entry which is preliminary data.</text>
</comment>
<proteinExistence type="predicted"/>
<dbReference type="EMBL" id="SUNJ01009985">
    <property type="protein sequence ID" value="TPP59986.1"/>
    <property type="molecule type" value="Genomic_DNA"/>
</dbReference>
<evidence type="ECO:0000313" key="3">
    <source>
        <dbReference type="Proteomes" id="UP000316759"/>
    </source>
</evidence>
<keyword evidence="3" id="KW-1185">Reference proteome</keyword>
<protein>
    <submittedName>
        <fullName evidence="2">Uncharacterized protein</fullName>
    </submittedName>
</protein>
<dbReference type="AlphaFoldDB" id="A0A504YHR4"/>
<evidence type="ECO:0000256" key="1">
    <source>
        <dbReference type="SAM" id="MobiDB-lite"/>
    </source>
</evidence>
<evidence type="ECO:0000313" key="2">
    <source>
        <dbReference type="EMBL" id="TPP59986.1"/>
    </source>
</evidence>
<accession>A0A504YHR4</accession>
<feature type="compositionally biased region" description="Polar residues" evidence="1">
    <location>
        <begin position="174"/>
        <end position="183"/>
    </location>
</feature>
<name>A0A504YHR4_FASGI</name>